<accession>A0A6P7F1Z8</accession>
<dbReference type="RefSeq" id="XP_028127943.1">
    <property type="nucleotide sequence ID" value="XM_028272142.1"/>
</dbReference>
<dbReference type="AlphaFoldDB" id="A0A6P7F1Z8"/>
<protein>
    <submittedName>
        <fullName evidence="1">Uncharacterized protein DDB_G0274171-like</fullName>
    </submittedName>
</protein>
<sequence>MVYAQNCPPGPPFSCPGGAADCRLVKCSSPPTCNFGEKLGKLPGACCPRCVPNDCQLNCITVRCDFPACQIGTVSQKVYLYAQKCPIEGCPPGPSFSCPGEVDCSLLKCGRLPPCAEGEILGTLPGACCARCLPKGCQLNCDRVRCAFPACKKGFVAKQVFLYAQDCPPGPSFSCPGDADCKLVRCGALPTCGDGEILGTLPGACCPRCVPKDCELNCDAVRCAYPVCKKGTVPKQVYLYAVQCPPGPAYSCPGDADCTVVKCAAPPTCENGQILGTLPGACCPRCVPKDCELNCDAVRCAYPVCRRGTVPKQVYLFANSWKSTVATKLL</sequence>
<organism evidence="1">
    <name type="scientific">Diabrotica virgifera virgifera</name>
    <name type="common">western corn rootworm</name>
    <dbReference type="NCBI Taxonomy" id="50390"/>
    <lineage>
        <taxon>Eukaryota</taxon>
        <taxon>Metazoa</taxon>
        <taxon>Ecdysozoa</taxon>
        <taxon>Arthropoda</taxon>
        <taxon>Hexapoda</taxon>
        <taxon>Insecta</taxon>
        <taxon>Pterygota</taxon>
        <taxon>Neoptera</taxon>
        <taxon>Endopterygota</taxon>
        <taxon>Coleoptera</taxon>
        <taxon>Polyphaga</taxon>
        <taxon>Cucujiformia</taxon>
        <taxon>Chrysomeloidea</taxon>
        <taxon>Chrysomelidae</taxon>
        <taxon>Galerucinae</taxon>
        <taxon>Diabroticina</taxon>
        <taxon>Diabroticites</taxon>
        <taxon>Diabrotica</taxon>
    </lineage>
</organism>
<dbReference type="InParanoid" id="A0A6P7F1Z8"/>
<proteinExistence type="predicted"/>
<name>A0A6P7F1Z8_DIAVI</name>
<reference evidence="1" key="1">
    <citation type="submission" date="2025-08" db="UniProtKB">
        <authorList>
            <consortium name="RefSeq"/>
        </authorList>
    </citation>
    <scope>IDENTIFICATION</scope>
    <source>
        <tissue evidence="1">Whole insect</tissue>
    </source>
</reference>
<evidence type="ECO:0000313" key="1">
    <source>
        <dbReference type="RefSeq" id="XP_028127943.1"/>
    </source>
</evidence>
<gene>
    <name evidence="1" type="primary">LOC114324338</name>
</gene>